<dbReference type="InterPro" id="IPR027417">
    <property type="entry name" value="P-loop_NTPase"/>
</dbReference>
<dbReference type="InterPro" id="IPR041466">
    <property type="entry name" value="Dynein_AAA5_ext"/>
</dbReference>
<evidence type="ECO:0000259" key="19">
    <source>
        <dbReference type="Pfam" id="PF12780"/>
    </source>
</evidence>
<keyword evidence="10" id="KW-0969">Cilium</keyword>
<feature type="region of interest" description="Disordered" evidence="15">
    <location>
        <begin position="438"/>
        <end position="480"/>
    </location>
</feature>
<dbReference type="InterPro" id="IPR035699">
    <property type="entry name" value="AAA_6"/>
</dbReference>
<keyword evidence="8" id="KW-0243">Dynein</keyword>
<feature type="domain" description="Dynein heavy chain 3 AAA+ lid" evidence="22">
    <location>
        <begin position="788"/>
        <end position="861"/>
    </location>
</feature>
<dbReference type="FunFam" id="1.20.920.20:FF:000004">
    <property type="entry name" value="Dynein axonemal heavy chain 5"/>
    <property type="match status" value="1"/>
</dbReference>
<evidence type="ECO:0000256" key="9">
    <source>
        <dbReference type="ARBA" id="ARBA00023054"/>
    </source>
</evidence>
<keyword evidence="3" id="KW-0963">Cytoplasm</keyword>
<dbReference type="Pfam" id="PF07728">
    <property type="entry name" value="AAA_5"/>
    <property type="match status" value="1"/>
</dbReference>
<evidence type="ECO:0000259" key="21">
    <source>
        <dbReference type="Pfam" id="PF17852"/>
    </source>
</evidence>
<dbReference type="InterPro" id="IPR041589">
    <property type="entry name" value="DNAH3_AAA_lid_1"/>
</dbReference>
<dbReference type="InterPro" id="IPR024743">
    <property type="entry name" value="Dynein_HC_stalk"/>
</dbReference>
<feature type="coiled-coil region" evidence="14">
    <location>
        <begin position="1435"/>
        <end position="1483"/>
    </location>
</feature>
<dbReference type="OrthoDB" id="6334149at2759"/>
<dbReference type="InterPro" id="IPR026983">
    <property type="entry name" value="DHC"/>
</dbReference>
<evidence type="ECO:0000256" key="6">
    <source>
        <dbReference type="ARBA" id="ARBA00022741"/>
    </source>
</evidence>
<keyword evidence="9 14" id="KW-0175">Coiled coil</keyword>
<evidence type="ECO:0000259" key="20">
    <source>
        <dbReference type="Pfam" id="PF12781"/>
    </source>
</evidence>
<dbReference type="InterPro" id="IPR035706">
    <property type="entry name" value="AAA_9"/>
</dbReference>
<evidence type="ECO:0000256" key="3">
    <source>
        <dbReference type="ARBA" id="ARBA00022490"/>
    </source>
</evidence>
<evidence type="ECO:0000256" key="10">
    <source>
        <dbReference type="ARBA" id="ARBA00023069"/>
    </source>
</evidence>
<dbReference type="GO" id="GO:0045505">
    <property type="term" value="F:dynein intermediate chain binding"/>
    <property type="evidence" value="ECO:0007669"/>
    <property type="project" value="InterPro"/>
</dbReference>
<keyword evidence="11" id="KW-0505">Motor protein</keyword>
<evidence type="ECO:0000256" key="8">
    <source>
        <dbReference type="ARBA" id="ARBA00023017"/>
    </source>
</evidence>
<evidence type="ECO:0000256" key="4">
    <source>
        <dbReference type="ARBA" id="ARBA00022701"/>
    </source>
</evidence>
<dbReference type="FunFam" id="3.40.50.300:FF:002141">
    <property type="entry name" value="Dynein heavy chain"/>
    <property type="match status" value="1"/>
</dbReference>
<dbReference type="Gene3D" id="1.10.472.130">
    <property type="match status" value="1"/>
</dbReference>
<evidence type="ECO:0000313" key="24">
    <source>
        <dbReference type="Proteomes" id="UP000440578"/>
    </source>
</evidence>
<dbReference type="Pfam" id="PF12781">
    <property type="entry name" value="AAA_9"/>
    <property type="match status" value="1"/>
</dbReference>
<dbReference type="Pfam" id="PF12780">
    <property type="entry name" value="AAA_8"/>
    <property type="match status" value="1"/>
</dbReference>
<feature type="domain" description="Dynein heavy chain AAA module D4" evidence="19">
    <location>
        <begin position="936"/>
        <end position="1192"/>
    </location>
</feature>
<dbReference type="FunFam" id="1.20.920.30:FF:000004">
    <property type="entry name" value="Dynein axonemal heavy chain 5"/>
    <property type="match status" value="1"/>
</dbReference>
<protein>
    <submittedName>
        <fullName evidence="23">Dynein heavy chain 5, axonemal</fullName>
    </submittedName>
</protein>
<accession>A0A6A4WUA1</accession>
<gene>
    <name evidence="23" type="primary">Dnah5_0</name>
    <name evidence="23" type="ORF">FJT64_022265</name>
</gene>
<evidence type="ECO:0000256" key="12">
    <source>
        <dbReference type="ARBA" id="ARBA00023212"/>
    </source>
</evidence>
<feature type="domain" description="Dynein heavy chain AAA 5 extension" evidence="21">
    <location>
        <begin position="486"/>
        <end position="555"/>
    </location>
</feature>
<evidence type="ECO:0000256" key="7">
    <source>
        <dbReference type="ARBA" id="ARBA00022840"/>
    </source>
</evidence>
<keyword evidence="5" id="KW-0677">Repeat</keyword>
<dbReference type="Pfam" id="PF17852">
    <property type="entry name" value="Dynein_AAA_lid"/>
    <property type="match status" value="1"/>
</dbReference>
<evidence type="ECO:0000256" key="13">
    <source>
        <dbReference type="ARBA" id="ARBA00023273"/>
    </source>
</evidence>
<dbReference type="FunFam" id="3.40.50.300:FF:000049">
    <property type="entry name" value="Dynein, axonemal, heavy chain 5"/>
    <property type="match status" value="1"/>
</dbReference>
<dbReference type="GO" id="GO:0051959">
    <property type="term" value="F:dynein light intermediate chain binding"/>
    <property type="evidence" value="ECO:0007669"/>
    <property type="project" value="InterPro"/>
</dbReference>
<organism evidence="23 24">
    <name type="scientific">Amphibalanus amphitrite</name>
    <name type="common">Striped barnacle</name>
    <name type="synonym">Balanus amphitrite</name>
    <dbReference type="NCBI Taxonomy" id="1232801"/>
    <lineage>
        <taxon>Eukaryota</taxon>
        <taxon>Metazoa</taxon>
        <taxon>Ecdysozoa</taxon>
        <taxon>Arthropoda</taxon>
        <taxon>Crustacea</taxon>
        <taxon>Multicrustacea</taxon>
        <taxon>Cirripedia</taxon>
        <taxon>Thoracica</taxon>
        <taxon>Thoracicalcarea</taxon>
        <taxon>Balanomorpha</taxon>
        <taxon>Balanoidea</taxon>
        <taxon>Balanidae</taxon>
        <taxon>Amphibalaninae</taxon>
        <taxon>Amphibalanus</taxon>
    </lineage>
</organism>
<feature type="compositionally biased region" description="Low complexity" evidence="15">
    <location>
        <begin position="448"/>
        <end position="465"/>
    </location>
</feature>
<dbReference type="GO" id="GO:0005524">
    <property type="term" value="F:ATP binding"/>
    <property type="evidence" value="ECO:0007669"/>
    <property type="project" value="UniProtKB-KW"/>
</dbReference>
<dbReference type="Gene3D" id="1.20.920.30">
    <property type="match status" value="1"/>
</dbReference>
<dbReference type="SUPFAM" id="SSF52540">
    <property type="entry name" value="P-loop containing nucleoside triphosphate hydrolases"/>
    <property type="match status" value="4"/>
</dbReference>
<evidence type="ECO:0000256" key="1">
    <source>
        <dbReference type="ARBA" id="ARBA00004430"/>
    </source>
</evidence>
<keyword evidence="6" id="KW-0547">Nucleotide-binding</keyword>
<dbReference type="FunFam" id="1.10.8.710:FF:000003">
    <property type="entry name" value="Dynein axonemal heavy chain 5"/>
    <property type="match status" value="1"/>
</dbReference>
<feature type="domain" description="ATPase dynein-related AAA" evidence="16">
    <location>
        <begin position="224"/>
        <end position="357"/>
    </location>
</feature>
<evidence type="ECO:0000256" key="11">
    <source>
        <dbReference type="ARBA" id="ARBA00023175"/>
    </source>
</evidence>
<dbReference type="GO" id="GO:0016887">
    <property type="term" value="F:ATP hydrolysis activity"/>
    <property type="evidence" value="ECO:0007669"/>
    <property type="project" value="InterPro"/>
</dbReference>
<evidence type="ECO:0000259" key="17">
    <source>
        <dbReference type="Pfam" id="PF12774"/>
    </source>
</evidence>
<proteinExistence type="inferred from homology"/>
<keyword evidence="24" id="KW-1185">Reference proteome</keyword>
<comment type="similarity">
    <text evidence="2">Belongs to the dynein heavy chain family.</text>
</comment>
<keyword evidence="4" id="KW-0493">Microtubule</keyword>
<evidence type="ECO:0000256" key="5">
    <source>
        <dbReference type="ARBA" id="ARBA00022737"/>
    </source>
</evidence>
<evidence type="ECO:0000259" key="22">
    <source>
        <dbReference type="Pfam" id="PF17857"/>
    </source>
</evidence>
<feature type="domain" description="Dynein heavy chain ATP-binding dynein motor region" evidence="20">
    <location>
        <begin position="1580"/>
        <end position="1777"/>
    </location>
</feature>
<evidence type="ECO:0000259" key="16">
    <source>
        <dbReference type="Pfam" id="PF07728"/>
    </source>
</evidence>
<keyword evidence="12" id="KW-0206">Cytoskeleton</keyword>
<sequence length="1790" mass="200855">MSPLYDISQMAALSTSNRGMNPSPRKQSSLCQSGSWGCFDEFNRIQLPVLSVAAQQVAVILNAKKEHKRHFVFTDGDEISMNHEFGIFLTMNPSYAGRQELPENLKIQFRNVAMMVPDRQIIIRVKLASCGFLENITLARKFFTLYKLCEEQLTKQVHYDFGLRNILSVLRTLGAAKRKNSKDSESTIVMRVLRDMNLSKLIGKRRMSGQCRLYETQLVRHGIMTLGPSGSGKTSCIQVLMKAFTATGSVHREMRMNPKSITAAQMFGRLDVATNDWTDGVFSALWRKTMKAKKGEYTWLVLDGPVDPIWIENLNSVLDDNRTLTLANGDRLPMAATCKVIFEPQDIDNASPATVSRNGMVYMSSSGLDWKPILASWLRARPDAKADWLEELRELFDASFSSLYVWSTQNLRFKMPVLEVNIITQILTLLTAMLPESPEEAWQEREAAPAAAAAPDDSDAAAAAAEEGETPPADPASAPAAAPAVDTARFRAYLQRVYTFCLMWSVGAFLETDDRAKLEQQMRAEFPDWELPQPERRETIFDYFIDDAGAWQPWRSRVTAYVYPESSTPDFPSILVPNVDNVRTEFLLSLAAGQGKPCLLLGEPGSAKTVMVEAFMKRANPDECVSRRMNFSSATLPVNFQRTMESFLDKRMGSTYGPPAGKKMFVFIDDLNSPRVNEWGDQVTNEIVRQTIEMNGFYSLDKPGEFTHVVDVQCLAAMGQPGGGRNDIPHRLKRHFAIFNCTLPSNASIDLIFGTVATGHYCAKRGFTDEVRQLVQRLVPVTRRLWHATKTRMLPTPAKFHYVFNLRDLSRIWQGVIGTLSTVVTSEAILMALWKHECTRVIADRFTTAQDGEWFSVQLQQTVHKYLGVQYGDMLQPDLFFVDFLRDAPEPTGDEGDDIDMEMPKVYEPIESFSALRERLVMFLAQYNEMVRGVGMDLVFFMDAMISRIIRNPGGNALLVGVGGSGKQSLTKLASFIASYKTFNLTITRSYNSNNLLEDLKVLYRTCGVQGKGTAFIFTDQDIKEEGFLEYINNVLASGLISNLFNRDEMQEICAELTPVMKREHPRRPPTPETLADYFLCRVRQNLHVVLCFSPVGEKFRSRALRFPSLVSGCTVDWFQPWPKQALIAVAEHFTGTFSLACEPSVRDQLVQAMGAVQDTVADYCVQFFLRFRRSAHVTPKSYLSFLNSYKTVYRNKSAEIGELAERMSSGLTKLHEASLTVEALKRELVVTETELAQASAKAEQVLEAVTSRAEEAETIRDHMVRVKDRAIALVDQIACDKQLAEQKLELARPALEMAEAALNTIKPAHIATVRKLGRPPHLVMRIMDCVLILFQKHLQPVKPDPQAPCPKPSWVESLKMMASTTFLQQLQSYPKDTINDEMIELLEPYFDMEDYNMDTATRVCGDVSGLLSWTRAMSFFFGVNKEVLPLKANLALQGARLSSAQDELSAAEAELTDKEAQLASVKAQYDRAVAEKTRLTQAADACRRKMHAASQLINGLGGEKVRWTQQSRAFKEQLGRLVGDALMAVAFLSYAGPFNQEFRCSLQASWRQILQSRAIPLTENLNIISMLCDNATVAEWSLQGLPSDELSIQNGIVATQASCYPLMIDPQGQGKAWIKNREAANELQITSLNHKYFRAHLEDSLSLGRPLLIEDVGEELDPVLDNLLEKNFIKSGSTLKVLVGDKECDVMPGFTLYITTKLANPAYSPEVAAKTAIIDFTVTVLGLEDQLLGRVIRTEKMELESDRVALIEAVMENKRKTKALEDDLLYRLTSTQIGVRVPTEKVWSR</sequence>
<evidence type="ECO:0000259" key="18">
    <source>
        <dbReference type="Pfam" id="PF12777"/>
    </source>
</evidence>
<feature type="domain" description="Dynein heavy chain hydrolytic ATP-binding dynein motor region" evidence="17">
    <location>
        <begin position="29"/>
        <end position="203"/>
    </location>
</feature>
<dbReference type="PANTHER" id="PTHR46532">
    <property type="entry name" value="MALE FERTILITY FACTOR KL5"/>
    <property type="match status" value="1"/>
</dbReference>
<dbReference type="GO" id="GO:0005874">
    <property type="term" value="C:microtubule"/>
    <property type="evidence" value="ECO:0007669"/>
    <property type="project" value="UniProtKB-KW"/>
</dbReference>
<evidence type="ECO:0000256" key="14">
    <source>
        <dbReference type="SAM" id="Coils"/>
    </source>
</evidence>
<dbReference type="GO" id="GO:0007018">
    <property type="term" value="P:microtubule-based movement"/>
    <property type="evidence" value="ECO:0007669"/>
    <property type="project" value="InterPro"/>
</dbReference>
<feature type="coiled-coil region" evidence="14">
    <location>
        <begin position="1215"/>
        <end position="1242"/>
    </location>
</feature>
<dbReference type="PANTHER" id="PTHR46532:SF4">
    <property type="entry name" value="AAA+ ATPASE DOMAIN-CONTAINING PROTEIN"/>
    <property type="match status" value="1"/>
</dbReference>
<name>A0A6A4WUA1_AMPAM</name>
<comment type="caution">
    <text evidence="23">The sequence shown here is derived from an EMBL/GenBank/DDBJ whole genome shotgun (WGS) entry which is preliminary data.</text>
</comment>
<dbReference type="Gene3D" id="3.40.50.300">
    <property type="entry name" value="P-loop containing nucleotide triphosphate hydrolases"/>
    <property type="match status" value="4"/>
</dbReference>
<dbReference type="GO" id="GO:0005858">
    <property type="term" value="C:axonemal dynein complex"/>
    <property type="evidence" value="ECO:0007669"/>
    <property type="project" value="TreeGrafter"/>
</dbReference>
<keyword evidence="13" id="KW-0966">Cell projection</keyword>
<evidence type="ECO:0000256" key="2">
    <source>
        <dbReference type="ARBA" id="ARBA00008887"/>
    </source>
</evidence>
<evidence type="ECO:0000256" key="15">
    <source>
        <dbReference type="SAM" id="MobiDB-lite"/>
    </source>
</evidence>
<dbReference type="InterPro" id="IPR011704">
    <property type="entry name" value="ATPase_dyneun-rel_AAA"/>
</dbReference>
<feature type="domain" description="Dynein heavy chain coiled coil stalk" evidence="18">
    <location>
        <begin position="1206"/>
        <end position="1552"/>
    </location>
</feature>
<dbReference type="Pfam" id="PF12774">
    <property type="entry name" value="AAA_6"/>
    <property type="match status" value="1"/>
</dbReference>
<reference evidence="23 24" key="1">
    <citation type="submission" date="2019-07" db="EMBL/GenBank/DDBJ databases">
        <title>Draft genome assembly of a fouling barnacle, Amphibalanus amphitrite (Darwin, 1854): The first reference genome for Thecostraca.</title>
        <authorList>
            <person name="Kim W."/>
        </authorList>
    </citation>
    <scope>NUCLEOTIDE SEQUENCE [LARGE SCALE GENOMIC DNA]</scope>
    <source>
        <strain evidence="23">SNU_AA5</strain>
        <tissue evidence="23">Soma without cirri and trophi</tissue>
    </source>
</reference>
<dbReference type="Pfam" id="PF12775">
    <property type="entry name" value="AAA_7"/>
    <property type="match status" value="1"/>
</dbReference>
<evidence type="ECO:0000313" key="23">
    <source>
        <dbReference type="EMBL" id="KAF0306202.1"/>
    </source>
</evidence>
<dbReference type="Pfam" id="PF12777">
    <property type="entry name" value="MT"/>
    <property type="match status" value="1"/>
</dbReference>
<dbReference type="Proteomes" id="UP000440578">
    <property type="component" value="Unassembled WGS sequence"/>
</dbReference>
<keyword evidence="7" id="KW-0067">ATP-binding</keyword>
<dbReference type="EMBL" id="VIIS01000685">
    <property type="protein sequence ID" value="KAF0306202.1"/>
    <property type="molecule type" value="Genomic_DNA"/>
</dbReference>
<dbReference type="Gene3D" id="1.20.920.20">
    <property type="match status" value="1"/>
</dbReference>
<dbReference type="Pfam" id="PF17857">
    <property type="entry name" value="AAA_lid_1"/>
    <property type="match status" value="1"/>
</dbReference>
<comment type="subcellular location">
    <subcellularLocation>
        <location evidence="1">Cytoplasm</location>
        <location evidence="1">Cytoskeleton</location>
        <location evidence="1">Cilium axoneme</location>
    </subcellularLocation>
</comment>
<dbReference type="InterPro" id="IPR024317">
    <property type="entry name" value="Dynein_heavy_chain_D4_dom"/>
</dbReference>